<dbReference type="Proteomes" id="UP000380386">
    <property type="component" value="Unassembled WGS sequence"/>
</dbReference>
<feature type="domain" description="Core" evidence="1">
    <location>
        <begin position="1"/>
        <end position="111"/>
    </location>
</feature>
<dbReference type="InterPro" id="IPR000361">
    <property type="entry name" value="ATAP_core_dom"/>
</dbReference>
<comment type="caution">
    <text evidence="3">The sequence shown here is derived from an EMBL/GenBank/DDBJ whole genome shotgun (WGS) entry which is preliminary data.</text>
</comment>
<dbReference type="Gene3D" id="2.60.300.12">
    <property type="entry name" value="HesB-like domain"/>
    <property type="match status" value="1"/>
</dbReference>
<dbReference type="InterPro" id="IPR035903">
    <property type="entry name" value="HesB-like_dom_sf"/>
</dbReference>
<keyword evidence="5" id="KW-1185">Reference proteome</keyword>
<dbReference type="AlphaFoldDB" id="A0A5P0ZHQ1"/>
<sequence>MKIEITPEAKEKLQAYADKTLLLDLDDGLGQYSDEGNCALVTKFRIIAVDKDADVSDYAIKLDSDLGTIYFKQSADDFLKPGIKLAVNPKTQLIVFKNDFETIDSSVVIVDFDKASA</sequence>
<dbReference type="Pfam" id="PF01521">
    <property type="entry name" value="Fe-S_biosyn"/>
    <property type="match status" value="1"/>
</dbReference>
<organism evidence="3 4">
    <name type="scientific">Companilactobacillus mishanensis</name>
    <dbReference type="NCBI Taxonomy" id="2486008"/>
    <lineage>
        <taxon>Bacteria</taxon>
        <taxon>Bacillati</taxon>
        <taxon>Bacillota</taxon>
        <taxon>Bacilli</taxon>
        <taxon>Lactobacillales</taxon>
        <taxon>Lactobacillaceae</taxon>
        <taxon>Companilactobacillus</taxon>
    </lineage>
</organism>
<dbReference type="RefSeq" id="WP_125703473.1">
    <property type="nucleotide sequence ID" value="NZ_JBHTOO010000029.1"/>
</dbReference>
<protein>
    <submittedName>
        <fullName evidence="3">Iron-sulfur cluster biosynthesis family protein</fullName>
    </submittedName>
</protein>
<accession>A0A5P0ZHQ1</accession>
<evidence type="ECO:0000259" key="1">
    <source>
        <dbReference type="Pfam" id="PF01521"/>
    </source>
</evidence>
<dbReference type="EMBL" id="VDFM01000005">
    <property type="protein sequence ID" value="MQS52522.1"/>
    <property type="molecule type" value="Genomic_DNA"/>
</dbReference>
<dbReference type="OrthoDB" id="2361502at2"/>
<evidence type="ECO:0000313" key="4">
    <source>
        <dbReference type="Proteomes" id="UP000380386"/>
    </source>
</evidence>
<reference evidence="2" key="2">
    <citation type="submission" date="2019-05" db="EMBL/GenBank/DDBJ databases">
        <authorList>
            <person name="Schuster J.A."/>
            <person name="Ehrmann M.A."/>
        </authorList>
    </citation>
    <scope>NUCLEOTIDE SEQUENCE</scope>
    <source>
        <strain evidence="2">TMW 1.2098</strain>
    </source>
</reference>
<evidence type="ECO:0000313" key="2">
    <source>
        <dbReference type="EMBL" id="MQS45753.1"/>
    </source>
</evidence>
<reference evidence="4 5" key="1">
    <citation type="journal article" date="2019" name="Syst. Appl. Microbiol.">
        <title>Polyphasic characterization of two novel Lactobacillus spp. isolated from blown salami packages: Description of Lactobacillus halodurans sp. nov. and Lactobacillus salsicarnum sp. nov.</title>
        <authorList>
            <person name="Schuster J.A."/>
            <person name="Klingl A."/>
            <person name="Vogel R.F."/>
            <person name="Ehrmann M.A."/>
        </authorList>
    </citation>
    <scope>NUCLEOTIDE SEQUENCE [LARGE SCALE GENOMIC DNA]</scope>
    <source>
        <strain evidence="2 5">TMW 1.2098</strain>
        <strain evidence="3 4">TMW 1.2118</strain>
    </source>
</reference>
<name>A0A5P0ZHQ1_9LACO</name>
<dbReference type="EMBL" id="VDFN01000009">
    <property type="protein sequence ID" value="MQS45753.1"/>
    <property type="molecule type" value="Genomic_DNA"/>
</dbReference>
<dbReference type="SUPFAM" id="SSF89360">
    <property type="entry name" value="HesB-like domain"/>
    <property type="match status" value="1"/>
</dbReference>
<dbReference type="Proteomes" id="UP000436655">
    <property type="component" value="Unassembled WGS sequence"/>
</dbReference>
<gene>
    <name evidence="3" type="ORF">FHL02_05770</name>
    <name evidence="2" type="ORF">FHL03_09680</name>
</gene>
<evidence type="ECO:0000313" key="3">
    <source>
        <dbReference type="EMBL" id="MQS52522.1"/>
    </source>
</evidence>
<proteinExistence type="predicted"/>
<evidence type="ECO:0000313" key="5">
    <source>
        <dbReference type="Proteomes" id="UP000436655"/>
    </source>
</evidence>